<protein>
    <submittedName>
        <fullName evidence="1">Uncharacterized protein</fullName>
    </submittedName>
</protein>
<comment type="caution">
    <text evidence="1">The sequence shown here is derived from an EMBL/GenBank/DDBJ whole genome shotgun (WGS) entry which is preliminary data.</text>
</comment>
<evidence type="ECO:0000313" key="1">
    <source>
        <dbReference type="EMBL" id="KAJ6648394.1"/>
    </source>
</evidence>
<gene>
    <name evidence="1" type="ORF">Bhyg_03622</name>
</gene>
<feature type="non-terminal residue" evidence="1">
    <location>
        <position position="1"/>
    </location>
</feature>
<name>A0A9Q0NF98_9DIPT</name>
<dbReference type="AlphaFoldDB" id="A0A9Q0NF98"/>
<dbReference type="EMBL" id="WJQU01000001">
    <property type="protein sequence ID" value="KAJ6648394.1"/>
    <property type="molecule type" value="Genomic_DNA"/>
</dbReference>
<proteinExistence type="predicted"/>
<accession>A0A9Q0NF98</accession>
<sequence length="44" mass="5161">HECLHCHPIASATTCNRSLSKFSFLGKRWPNLCSMPQSYFWIYV</sequence>
<keyword evidence="2" id="KW-1185">Reference proteome</keyword>
<evidence type="ECO:0000313" key="2">
    <source>
        <dbReference type="Proteomes" id="UP001151699"/>
    </source>
</evidence>
<reference evidence="1" key="1">
    <citation type="submission" date="2022-07" db="EMBL/GenBank/DDBJ databases">
        <authorList>
            <person name="Trinca V."/>
            <person name="Uliana J.V.C."/>
            <person name="Torres T.T."/>
            <person name="Ward R.J."/>
            <person name="Monesi N."/>
        </authorList>
    </citation>
    <scope>NUCLEOTIDE SEQUENCE</scope>
    <source>
        <strain evidence="1">HSMRA1968</strain>
        <tissue evidence="1">Whole embryos</tissue>
    </source>
</reference>
<dbReference type="Proteomes" id="UP001151699">
    <property type="component" value="Chromosome A"/>
</dbReference>
<organism evidence="1 2">
    <name type="scientific">Pseudolycoriella hygida</name>
    <dbReference type="NCBI Taxonomy" id="35572"/>
    <lineage>
        <taxon>Eukaryota</taxon>
        <taxon>Metazoa</taxon>
        <taxon>Ecdysozoa</taxon>
        <taxon>Arthropoda</taxon>
        <taxon>Hexapoda</taxon>
        <taxon>Insecta</taxon>
        <taxon>Pterygota</taxon>
        <taxon>Neoptera</taxon>
        <taxon>Endopterygota</taxon>
        <taxon>Diptera</taxon>
        <taxon>Nematocera</taxon>
        <taxon>Sciaroidea</taxon>
        <taxon>Sciaridae</taxon>
        <taxon>Pseudolycoriella</taxon>
    </lineage>
</organism>